<evidence type="ECO:0000313" key="2">
    <source>
        <dbReference type="Proteomes" id="UP001281761"/>
    </source>
</evidence>
<protein>
    <recommendedName>
        <fullName evidence="3">RPA-interacting protein C-terminal domain-containing protein</fullName>
    </recommendedName>
</protein>
<proteinExistence type="predicted"/>
<gene>
    <name evidence="1" type="ORF">BLNAU_9804</name>
</gene>
<dbReference type="Proteomes" id="UP001281761">
    <property type="component" value="Unassembled WGS sequence"/>
</dbReference>
<evidence type="ECO:0000313" key="1">
    <source>
        <dbReference type="EMBL" id="KAK2955252.1"/>
    </source>
</evidence>
<keyword evidence="2" id="KW-1185">Reference proteome</keyword>
<name>A0ABQ9XUU5_9EUKA</name>
<comment type="caution">
    <text evidence="1">The sequence shown here is derived from an EMBL/GenBank/DDBJ whole genome shotgun (WGS) entry which is preliminary data.</text>
</comment>
<accession>A0ABQ9XUU5</accession>
<sequence length="187" mass="21185">MIRFSLCSNKPEELTSSLHVSLLLTWHLDDLENSDDVDNLFLKFRQCFVDRLPSAETHAKASVDAVRRRIHRTSELDEKELNGIDAPLCDICNEPCLESELFTCAEDHTIRFRYVSLELSTRASKSVGNLACVRDPNCSHTYSRDLIEEHLSAANSQMLLECPFCVYRGETTKGSFLFICKAPRAPA</sequence>
<reference evidence="1 2" key="1">
    <citation type="journal article" date="2022" name="bioRxiv">
        <title>Genomics of Preaxostyla Flagellates Illuminates Evolutionary Transitions and the Path Towards Mitochondrial Loss.</title>
        <authorList>
            <person name="Novak L.V.F."/>
            <person name="Treitli S.C."/>
            <person name="Pyrih J."/>
            <person name="Halakuc P."/>
            <person name="Pipaliya S.V."/>
            <person name="Vacek V."/>
            <person name="Brzon O."/>
            <person name="Soukal P."/>
            <person name="Eme L."/>
            <person name="Dacks J.B."/>
            <person name="Karnkowska A."/>
            <person name="Elias M."/>
            <person name="Hampl V."/>
        </authorList>
    </citation>
    <scope>NUCLEOTIDE SEQUENCE [LARGE SCALE GENOMIC DNA]</scope>
    <source>
        <strain evidence="1">NAU3</strain>
        <tissue evidence="1">Gut</tissue>
    </source>
</reference>
<organism evidence="1 2">
    <name type="scientific">Blattamonas nauphoetae</name>
    <dbReference type="NCBI Taxonomy" id="2049346"/>
    <lineage>
        <taxon>Eukaryota</taxon>
        <taxon>Metamonada</taxon>
        <taxon>Preaxostyla</taxon>
        <taxon>Oxymonadida</taxon>
        <taxon>Blattamonas</taxon>
    </lineage>
</organism>
<dbReference type="EMBL" id="JARBJD010000069">
    <property type="protein sequence ID" value="KAK2955252.1"/>
    <property type="molecule type" value="Genomic_DNA"/>
</dbReference>
<evidence type="ECO:0008006" key="3">
    <source>
        <dbReference type="Google" id="ProtNLM"/>
    </source>
</evidence>